<protein>
    <recommendedName>
        <fullName evidence="3">Phage gp6-like head-tail connector protein</fullName>
    </recommendedName>
</protein>
<evidence type="ECO:0000313" key="1">
    <source>
        <dbReference type="EMBL" id="MEZ7195404.1"/>
    </source>
</evidence>
<gene>
    <name evidence="1" type="ORF">AB6M95_01470</name>
</gene>
<name>A0ABV4K051_9BACT</name>
<proteinExistence type="predicted"/>
<dbReference type="RefSeq" id="WP_371384955.1">
    <property type="nucleotide sequence ID" value="NZ_JBGLYH010000002.1"/>
</dbReference>
<keyword evidence="2" id="KW-1185">Reference proteome</keyword>
<accession>A0ABV4K051</accession>
<dbReference type="Pfam" id="PF24175">
    <property type="entry name" value="SU10_adaptor"/>
    <property type="match status" value="1"/>
</dbReference>
<evidence type="ECO:0008006" key="3">
    <source>
        <dbReference type="Google" id="ProtNLM"/>
    </source>
</evidence>
<comment type="caution">
    <text evidence="1">The sequence shown here is derived from an EMBL/GenBank/DDBJ whole genome shotgun (WGS) entry which is preliminary data.</text>
</comment>
<dbReference type="EMBL" id="JBGLYH010000002">
    <property type="protein sequence ID" value="MEZ7195404.1"/>
    <property type="molecule type" value="Genomic_DNA"/>
</dbReference>
<reference evidence="1 2" key="1">
    <citation type="submission" date="2024-08" db="EMBL/GenBank/DDBJ databases">
        <title>Sulfate-reducing bacteria isolated from formation water of the oil field in Kazakhstan and description of Pseudodesulfovibrio sp.</title>
        <authorList>
            <person name="Bidzhieva S.K."/>
            <person name="Tourova T.P."/>
            <person name="Grouzdev D.S."/>
            <person name="Beletsky A.V."/>
            <person name="Sokolova D.S."/>
            <person name="Samigullina S.R."/>
            <person name="Poltaraus A.B."/>
            <person name="Avtukh A.N."/>
            <person name="Tereshina V.M."/>
            <person name="Zhaparov N.S."/>
            <person name="Mardanov A.V."/>
            <person name="Nazina T.N."/>
        </authorList>
    </citation>
    <scope>NUCLEOTIDE SEQUENCE [LARGE SCALE GENOMIC DNA]</scope>
    <source>
        <strain evidence="1 2">9FUS</strain>
    </source>
</reference>
<evidence type="ECO:0000313" key="2">
    <source>
        <dbReference type="Proteomes" id="UP001568698"/>
    </source>
</evidence>
<sequence>MANVLNRITDLVRTELNDGTQSRWTDAELLAFMKQAVRRANALGQQKRLPFMRGEEDYTLAAGESSLTLPTDFLTPISLTRMDTHEQLTQADGERLDAIVSATDAAVYSVEDGSIEVMAAPVGDVPLRLRYYVNAVPDALTLSSPMPWGGKLDYALCEYVALRARKIDRYDTSVDIALMDDMEKKIVTMYADLGQTVFKARGWNGGRV</sequence>
<organism evidence="1 2">
    <name type="scientific">Pseudodesulfovibrio karagichevae</name>
    <dbReference type="NCBI Taxonomy" id="3239305"/>
    <lineage>
        <taxon>Bacteria</taxon>
        <taxon>Pseudomonadati</taxon>
        <taxon>Thermodesulfobacteriota</taxon>
        <taxon>Desulfovibrionia</taxon>
        <taxon>Desulfovibrionales</taxon>
        <taxon>Desulfovibrionaceae</taxon>
    </lineage>
</organism>
<dbReference type="InterPro" id="IPR056209">
    <property type="entry name" value="SU10_adaptor"/>
</dbReference>
<dbReference type="Proteomes" id="UP001568698">
    <property type="component" value="Unassembled WGS sequence"/>
</dbReference>